<dbReference type="AlphaFoldDB" id="A0A7K4X0Z9"/>
<accession>A0A7K4X0Z9</accession>
<gene>
    <name evidence="2" type="primary">Btn2a2_1</name>
    <name evidence="2" type="ORF">TACRUB_R07753</name>
</gene>
<dbReference type="InterPro" id="IPR013320">
    <property type="entry name" value="ConA-like_dom_sf"/>
</dbReference>
<evidence type="ECO:0000313" key="3">
    <source>
        <dbReference type="Proteomes" id="UP000540952"/>
    </source>
</evidence>
<feature type="domain" description="B30.2/SPRY" evidence="1">
    <location>
        <begin position="1"/>
        <end position="158"/>
    </location>
</feature>
<dbReference type="InterPro" id="IPR006574">
    <property type="entry name" value="PRY"/>
</dbReference>
<comment type="caution">
    <text evidence="2">The sequence shown here is derived from an EMBL/GenBank/DDBJ whole genome shotgun (WGS) entry which is preliminary data.</text>
</comment>
<dbReference type="Pfam" id="PF13765">
    <property type="entry name" value="PRY"/>
    <property type="match status" value="1"/>
</dbReference>
<dbReference type="SMART" id="SM00589">
    <property type="entry name" value="PRY"/>
    <property type="match status" value="1"/>
</dbReference>
<dbReference type="SUPFAM" id="SSF49899">
    <property type="entry name" value="Concanavalin A-like lectins/glucanases"/>
    <property type="match status" value="1"/>
</dbReference>
<name>A0A7K4X0Z9_9TYRA</name>
<dbReference type="InterPro" id="IPR001870">
    <property type="entry name" value="B30.2/SPRY"/>
</dbReference>
<sequence>NVVLDPDTAHCELVLSDNGKSVKRGDTRQDIPDTPERFNRRSCVLGRDGFTSGRHYWDVEVVEDGGRWAVGVSREDVKRKGNTEFKPEEGIWAVGKQAECLRAFASHDTTEFPKTKATRQIRVSLDYEEGRVAFFEADKENPIYTFSQASFGGKKVYP</sequence>
<dbReference type="FunFam" id="2.60.120.920:FF:000004">
    <property type="entry name" value="Butyrophilin subfamily 1 member A1"/>
    <property type="match status" value="1"/>
</dbReference>
<dbReference type="SMART" id="SM00449">
    <property type="entry name" value="SPRY"/>
    <property type="match status" value="1"/>
</dbReference>
<evidence type="ECO:0000259" key="1">
    <source>
        <dbReference type="PROSITE" id="PS50188"/>
    </source>
</evidence>
<keyword evidence="3" id="KW-1185">Reference proteome</keyword>
<dbReference type="Proteomes" id="UP000540952">
    <property type="component" value="Unassembled WGS sequence"/>
</dbReference>
<dbReference type="InterPro" id="IPR050143">
    <property type="entry name" value="TRIM/RBCC"/>
</dbReference>
<reference evidence="2 3" key="1">
    <citation type="submission" date="2019-09" db="EMBL/GenBank/DDBJ databases">
        <title>Bird 10,000 Genomes (B10K) Project - Family phase.</title>
        <authorList>
            <person name="Zhang G."/>
        </authorList>
    </citation>
    <scope>NUCLEOTIDE SEQUENCE [LARGE SCALE GENOMIC DNA]</scope>
    <source>
        <strain evidence="2">B10K-CU-031-13</strain>
        <tissue evidence="2">Muscle</tissue>
    </source>
</reference>
<dbReference type="Pfam" id="PF00622">
    <property type="entry name" value="SPRY"/>
    <property type="match status" value="1"/>
</dbReference>
<organism evidence="2 3">
    <name type="scientific">Tachuris rubrigastra</name>
    <dbReference type="NCBI Taxonomy" id="495162"/>
    <lineage>
        <taxon>Eukaryota</taxon>
        <taxon>Metazoa</taxon>
        <taxon>Chordata</taxon>
        <taxon>Craniata</taxon>
        <taxon>Vertebrata</taxon>
        <taxon>Euteleostomi</taxon>
        <taxon>Archelosauria</taxon>
        <taxon>Archosauria</taxon>
        <taxon>Dinosauria</taxon>
        <taxon>Saurischia</taxon>
        <taxon>Theropoda</taxon>
        <taxon>Coelurosauria</taxon>
        <taxon>Aves</taxon>
        <taxon>Neognathae</taxon>
        <taxon>Neoaves</taxon>
        <taxon>Telluraves</taxon>
        <taxon>Australaves</taxon>
        <taxon>Passeriformes</taxon>
        <taxon>Tyrannidae</taxon>
        <taxon>Tachuris</taxon>
    </lineage>
</organism>
<evidence type="ECO:0000313" key="2">
    <source>
        <dbReference type="EMBL" id="NWR40569.1"/>
    </source>
</evidence>
<dbReference type="PRINTS" id="PR01407">
    <property type="entry name" value="BUTYPHLNCDUF"/>
</dbReference>
<dbReference type="CDD" id="cd12888">
    <property type="entry name" value="SPRY_PRY_TRIM7_like"/>
    <property type="match status" value="1"/>
</dbReference>
<proteinExistence type="predicted"/>
<dbReference type="InterPro" id="IPR003879">
    <property type="entry name" value="Butyrophylin_SPRY"/>
</dbReference>
<dbReference type="EMBL" id="VZRD01001469">
    <property type="protein sequence ID" value="NWR40569.1"/>
    <property type="molecule type" value="Genomic_DNA"/>
</dbReference>
<dbReference type="PROSITE" id="PS50188">
    <property type="entry name" value="B302_SPRY"/>
    <property type="match status" value="1"/>
</dbReference>
<protein>
    <submittedName>
        <fullName evidence="2">BT2A2 protein</fullName>
    </submittedName>
</protein>
<feature type="non-terminal residue" evidence="2">
    <location>
        <position position="158"/>
    </location>
</feature>
<dbReference type="InterPro" id="IPR043136">
    <property type="entry name" value="B30.2/SPRY_sf"/>
</dbReference>
<dbReference type="PANTHER" id="PTHR24103">
    <property type="entry name" value="E3 UBIQUITIN-PROTEIN LIGASE TRIM"/>
    <property type="match status" value="1"/>
</dbReference>
<feature type="non-terminal residue" evidence="2">
    <location>
        <position position="1"/>
    </location>
</feature>
<dbReference type="Gene3D" id="2.60.120.920">
    <property type="match status" value="1"/>
</dbReference>
<dbReference type="InterPro" id="IPR003877">
    <property type="entry name" value="SPRY_dom"/>
</dbReference>